<keyword evidence="3" id="KW-1185">Reference proteome</keyword>
<protein>
    <submittedName>
        <fullName evidence="2">Uncharacterized protein</fullName>
    </submittedName>
</protein>
<accession>A0A4R6WMR9</accession>
<dbReference type="AlphaFoldDB" id="A0A4R6WMR9"/>
<organism evidence="2 3">
    <name type="scientific">Sphingobacterium yanglingense</name>
    <dbReference type="NCBI Taxonomy" id="1437280"/>
    <lineage>
        <taxon>Bacteria</taxon>
        <taxon>Pseudomonadati</taxon>
        <taxon>Bacteroidota</taxon>
        <taxon>Sphingobacteriia</taxon>
        <taxon>Sphingobacteriales</taxon>
        <taxon>Sphingobacteriaceae</taxon>
        <taxon>Sphingobacterium</taxon>
    </lineage>
</organism>
<sequence>MKNHLFTPETAYESPQTGQASAPEKPSDSESKRLAGSILTTRTSYRSP</sequence>
<feature type="compositionally biased region" description="Polar residues" evidence="1">
    <location>
        <begin position="38"/>
        <end position="48"/>
    </location>
</feature>
<dbReference type="Proteomes" id="UP000295292">
    <property type="component" value="Unassembled WGS sequence"/>
</dbReference>
<reference evidence="2 3" key="1">
    <citation type="submission" date="2019-03" db="EMBL/GenBank/DDBJ databases">
        <title>Genomic Encyclopedia of Archaeal and Bacterial Type Strains, Phase II (KMG-II): from individual species to whole genera.</title>
        <authorList>
            <person name="Goeker M."/>
        </authorList>
    </citation>
    <scope>NUCLEOTIDE SEQUENCE [LARGE SCALE GENOMIC DNA]</scope>
    <source>
        <strain evidence="2 3">DSM 28353</strain>
    </source>
</reference>
<evidence type="ECO:0000313" key="2">
    <source>
        <dbReference type="EMBL" id="TDQ80138.1"/>
    </source>
</evidence>
<name>A0A4R6WMR9_9SPHI</name>
<evidence type="ECO:0000313" key="3">
    <source>
        <dbReference type="Proteomes" id="UP000295292"/>
    </source>
</evidence>
<feature type="region of interest" description="Disordered" evidence="1">
    <location>
        <begin position="1"/>
        <end position="48"/>
    </location>
</feature>
<proteinExistence type="predicted"/>
<comment type="caution">
    <text evidence="2">The sequence shown here is derived from an EMBL/GenBank/DDBJ whole genome shotgun (WGS) entry which is preliminary data.</text>
</comment>
<evidence type="ECO:0000256" key="1">
    <source>
        <dbReference type="SAM" id="MobiDB-lite"/>
    </source>
</evidence>
<dbReference type="RefSeq" id="WP_162850053.1">
    <property type="nucleotide sequence ID" value="NZ_SNYV01000011.1"/>
</dbReference>
<dbReference type="EMBL" id="SNYV01000011">
    <property type="protein sequence ID" value="TDQ80138.1"/>
    <property type="molecule type" value="Genomic_DNA"/>
</dbReference>
<gene>
    <name evidence="2" type="ORF">CLV99_1593</name>
</gene>